<protein>
    <submittedName>
        <fullName evidence="2">(African queen) hypothetical protein</fullName>
    </submittedName>
</protein>
<accession>A0A8J2VSD0</accession>
<evidence type="ECO:0000313" key="3">
    <source>
        <dbReference type="Proteomes" id="UP000789524"/>
    </source>
</evidence>
<name>A0A8J2VSD0_9NEOP</name>
<gene>
    <name evidence="2" type="ORF">DCHRY22_LOCUS6547</name>
</gene>
<feature type="region of interest" description="Disordered" evidence="1">
    <location>
        <begin position="1"/>
        <end position="35"/>
    </location>
</feature>
<proteinExistence type="predicted"/>
<organism evidence="2 3">
    <name type="scientific">Danaus chrysippus</name>
    <name type="common">African queen</name>
    <dbReference type="NCBI Taxonomy" id="151541"/>
    <lineage>
        <taxon>Eukaryota</taxon>
        <taxon>Metazoa</taxon>
        <taxon>Ecdysozoa</taxon>
        <taxon>Arthropoda</taxon>
        <taxon>Hexapoda</taxon>
        <taxon>Insecta</taxon>
        <taxon>Pterygota</taxon>
        <taxon>Neoptera</taxon>
        <taxon>Endopterygota</taxon>
        <taxon>Lepidoptera</taxon>
        <taxon>Glossata</taxon>
        <taxon>Ditrysia</taxon>
        <taxon>Papilionoidea</taxon>
        <taxon>Nymphalidae</taxon>
        <taxon>Danainae</taxon>
        <taxon>Danaini</taxon>
        <taxon>Danaina</taxon>
        <taxon>Danaus</taxon>
        <taxon>Anosia</taxon>
    </lineage>
</organism>
<sequence>MFGSRRSNGHRVNSVVKLERGPGLRGGEGAPGLRPRAARCSADRLPQKCHVDSGRPVRPARVMERGSPYACYVGTLFPVSGVFSTLSSYCNGDIVSIKRDVTRSAGPASRDGPVWRPARGLCPARIACRRVDFTSSILLELFSISPYV</sequence>
<dbReference type="EMBL" id="CAKASE010000054">
    <property type="protein sequence ID" value="CAG9565769.1"/>
    <property type="molecule type" value="Genomic_DNA"/>
</dbReference>
<keyword evidence="3" id="KW-1185">Reference proteome</keyword>
<reference evidence="2" key="1">
    <citation type="submission" date="2021-09" db="EMBL/GenBank/DDBJ databases">
        <authorList>
            <person name="Martin H S."/>
        </authorList>
    </citation>
    <scope>NUCLEOTIDE SEQUENCE</scope>
</reference>
<dbReference type="AlphaFoldDB" id="A0A8J2VSD0"/>
<comment type="caution">
    <text evidence="2">The sequence shown here is derived from an EMBL/GenBank/DDBJ whole genome shotgun (WGS) entry which is preliminary data.</text>
</comment>
<dbReference type="Proteomes" id="UP000789524">
    <property type="component" value="Unassembled WGS sequence"/>
</dbReference>
<evidence type="ECO:0000313" key="2">
    <source>
        <dbReference type="EMBL" id="CAG9565769.1"/>
    </source>
</evidence>
<evidence type="ECO:0000256" key="1">
    <source>
        <dbReference type="SAM" id="MobiDB-lite"/>
    </source>
</evidence>